<dbReference type="GO" id="GO:0006508">
    <property type="term" value="P:proteolysis"/>
    <property type="evidence" value="ECO:0007669"/>
    <property type="project" value="UniProtKB-KW"/>
</dbReference>
<keyword evidence="4 8" id="KW-0479">Metal-binding</keyword>
<comment type="cofactor">
    <cofactor evidence="8">
        <name>a divalent metal cation</name>
        <dbReference type="ChEBI" id="CHEBI:60240"/>
    </cofactor>
    <text evidence="8">Binds 2 divalent metal cations per subunit.</text>
</comment>
<dbReference type="GO" id="GO:0046872">
    <property type="term" value="F:metal ion binding"/>
    <property type="evidence" value="ECO:0007669"/>
    <property type="project" value="UniProtKB-UniRule"/>
</dbReference>
<protein>
    <submittedName>
        <fullName evidence="9">M42 family metallopeptidase</fullName>
    </submittedName>
</protein>
<name>A0A9D2MJB0_9FIRM</name>
<comment type="similarity">
    <text evidence="1 6">Belongs to the peptidase M42 family.</text>
</comment>
<feature type="binding site" evidence="8">
    <location>
        <position position="190"/>
    </location>
    <ligand>
        <name>Zn(2+)</name>
        <dbReference type="ChEBI" id="CHEBI:29105"/>
        <label>2</label>
    </ligand>
</feature>
<keyword evidence="5" id="KW-0378">Hydrolase</keyword>
<evidence type="ECO:0000256" key="3">
    <source>
        <dbReference type="ARBA" id="ARBA00022670"/>
    </source>
</evidence>
<dbReference type="Proteomes" id="UP000823921">
    <property type="component" value="Unassembled WGS sequence"/>
</dbReference>
<feature type="binding site" evidence="8">
    <location>
        <position position="243"/>
    </location>
    <ligand>
        <name>Zn(2+)</name>
        <dbReference type="ChEBI" id="CHEBI:29105"/>
        <label>1</label>
    </ligand>
</feature>
<dbReference type="Gene3D" id="2.40.30.40">
    <property type="entry name" value="Peptidase M42, domain 2"/>
    <property type="match status" value="1"/>
</dbReference>
<feature type="binding site" evidence="8">
    <location>
        <position position="190"/>
    </location>
    <ligand>
        <name>Zn(2+)</name>
        <dbReference type="ChEBI" id="CHEBI:29105"/>
        <label>1</label>
    </ligand>
</feature>
<dbReference type="InterPro" id="IPR008007">
    <property type="entry name" value="Peptidase_M42"/>
</dbReference>
<organism evidence="9 10">
    <name type="scientific">Candidatus Flavonifractor intestinigallinarum</name>
    <dbReference type="NCBI Taxonomy" id="2838586"/>
    <lineage>
        <taxon>Bacteria</taxon>
        <taxon>Bacillati</taxon>
        <taxon>Bacillota</taxon>
        <taxon>Clostridia</taxon>
        <taxon>Eubacteriales</taxon>
        <taxon>Oscillospiraceae</taxon>
        <taxon>Flavonifractor</taxon>
    </lineage>
</organism>
<dbReference type="InterPro" id="IPR051464">
    <property type="entry name" value="Peptidase_M42_aminopept"/>
</dbReference>
<evidence type="ECO:0000256" key="4">
    <source>
        <dbReference type="ARBA" id="ARBA00022723"/>
    </source>
</evidence>
<proteinExistence type="inferred from homology"/>
<feature type="binding site" evidence="8">
    <location>
        <position position="73"/>
    </location>
    <ligand>
        <name>Zn(2+)</name>
        <dbReference type="ChEBI" id="CHEBI:29105"/>
        <label>1</label>
    </ligand>
</feature>
<evidence type="ECO:0000256" key="5">
    <source>
        <dbReference type="ARBA" id="ARBA00022801"/>
    </source>
</evidence>
<dbReference type="InterPro" id="IPR023367">
    <property type="entry name" value="Peptidase_M42_dom2"/>
</dbReference>
<evidence type="ECO:0000256" key="1">
    <source>
        <dbReference type="ARBA" id="ARBA00006272"/>
    </source>
</evidence>
<evidence type="ECO:0000313" key="10">
    <source>
        <dbReference type="Proteomes" id="UP000823921"/>
    </source>
</evidence>
<dbReference type="CDD" id="cd05657">
    <property type="entry name" value="M42_glucanase_like"/>
    <property type="match status" value="1"/>
</dbReference>
<dbReference type="GO" id="GO:0004177">
    <property type="term" value="F:aminopeptidase activity"/>
    <property type="evidence" value="ECO:0007669"/>
    <property type="project" value="UniProtKB-UniRule"/>
</dbReference>
<gene>
    <name evidence="9" type="ORF">H9712_00535</name>
</gene>
<keyword evidence="3" id="KW-0645">Protease</keyword>
<dbReference type="SUPFAM" id="SSF101821">
    <property type="entry name" value="Aminopeptidase/glucanase lid domain"/>
    <property type="match status" value="1"/>
</dbReference>
<dbReference type="Pfam" id="PF05343">
    <property type="entry name" value="Peptidase_M42"/>
    <property type="match status" value="1"/>
</dbReference>
<reference evidence="9" key="1">
    <citation type="journal article" date="2021" name="PeerJ">
        <title>Extensive microbial diversity within the chicken gut microbiome revealed by metagenomics and culture.</title>
        <authorList>
            <person name="Gilroy R."/>
            <person name="Ravi A."/>
            <person name="Getino M."/>
            <person name="Pursley I."/>
            <person name="Horton D.L."/>
            <person name="Alikhan N.F."/>
            <person name="Baker D."/>
            <person name="Gharbi K."/>
            <person name="Hall N."/>
            <person name="Watson M."/>
            <person name="Adriaenssens E.M."/>
            <person name="Foster-Nyarko E."/>
            <person name="Jarju S."/>
            <person name="Secka A."/>
            <person name="Antonio M."/>
            <person name="Oren A."/>
            <person name="Chaudhuri R.R."/>
            <person name="La Ragione R."/>
            <person name="Hildebrand F."/>
            <person name="Pallen M.J."/>
        </authorList>
    </citation>
    <scope>NUCLEOTIDE SEQUENCE</scope>
    <source>
        <strain evidence="9">CHK192-8294</strain>
    </source>
</reference>
<evidence type="ECO:0000313" key="9">
    <source>
        <dbReference type="EMBL" id="HJB79451.1"/>
    </source>
</evidence>
<keyword evidence="2" id="KW-0031">Aminopeptidase</keyword>
<dbReference type="PANTHER" id="PTHR32481:SF7">
    <property type="entry name" value="AMINOPEPTIDASE YHFE-RELATED"/>
    <property type="match status" value="1"/>
</dbReference>
<evidence type="ECO:0000256" key="8">
    <source>
        <dbReference type="PIRSR" id="PIRSR001123-2"/>
    </source>
</evidence>
<feature type="binding site" evidence="8">
    <location>
        <position position="225"/>
    </location>
    <ligand>
        <name>Zn(2+)</name>
        <dbReference type="ChEBI" id="CHEBI:29105"/>
        <label>2</label>
    </ligand>
</feature>
<dbReference type="PIRSF" id="PIRSF001123">
    <property type="entry name" value="PepA_GA"/>
    <property type="match status" value="1"/>
</dbReference>
<comment type="caution">
    <text evidence="9">The sequence shown here is derived from an EMBL/GenBank/DDBJ whole genome shotgun (WGS) entry which is preliminary data.</text>
</comment>
<dbReference type="EMBL" id="DWXO01000005">
    <property type="protein sequence ID" value="HJB79451.1"/>
    <property type="molecule type" value="Genomic_DNA"/>
</dbReference>
<evidence type="ECO:0000256" key="7">
    <source>
        <dbReference type="PIRSR" id="PIRSR001123-1"/>
    </source>
</evidence>
<accession>A0A9D2MJB0</accession>
<dbReference type="SUPFAM" id="SSF53187">
    <property type="entry name" value="Zn-dependent exopeptidases"/>
    <property type="match status" value="1"/>
</dbReference>
<dbReference type="PANTHER" id="PTHR32481">
    <property type="entry name" value="AMINOPEPTIDASE"/>
    <property type="match status" value="1"/>
</dbReference>
<reference evidence="9" key="2">
    <citation type="submission" date="2021-04" db="EMBL/GenBank/DDBJ databases">
        <authorList>
            <person name="Gilroy R."/>
        </authorList>
    </citation>
    <scope>NUCLEOTIDE SEQUENCE</scope>
    <source>
        <strain evidence="9">CHK192-8294</strain>
    </source>
</reference>
<feature type="active site" description="Proton acceptor" evidence="7">
    <location>
        <position position="224"/>
    </location>
</feature>
<dbReference type="AlphaFoldDB" id="A0A9D2MJB0"/>
<sequence length="347" mass="37741">MLLDTLGSRGQLMNIAQRLLSIDSPSGFTQNVVREAEQIAQDHSYTTRRTNKGNLIVSVPGREKGKKIGLCAHIDTLGLMVRSITADGMLMTTKVGGPILPTLDGEYCRIYTREGKVYTGTILSLSPAAHVFDDAATRPRDEKNLAVRIDEKVKSKADVEKLGICPGDYVCIDPKTTVTESGFLKSRFIDDKGSAACLLVLLRLMHFAKVRPRYDTEVCFTVHEEVGHGGATLPQVDELLAVDMGCVGDDLSCTEYQVSICAKDNNGPYDYEMVSRLVELAKANGVDYAVDIYPHYGSDVAVAWHAGMDAKGALIGPGVHASHGMERTHFDGMKATIDLVSLYLELG</sequence>
<dbReference type="Gene3D" id="3.40.630.10">
    <property type="entry name" value="Zn peptidases"/>
    <property type="match status" value="1"/>
</dbReference>
<evidence type="ECO:0000256" key="2">
    <source>
        <dbReference type="ARBA" id="ARBA00022438"/>
    </source>
</evidence>
<evidence type="ECO:0000256" key="6">
    <source>
        <dbReference type="PIRNR" id="PIRNR001123"/>
    </source>
</evidence>